<evidence type="ECO:0000313" key="16">
    <source>
        <dbReference type="EMBL" id="KAF2719413.1"/>
    </source>
</evidence>
<dbReference type="NCBIfam" id="TIGR00433">
    <property type="entry name" value="bioB"/>
    <property type="match status" value="1"/>
</dbReference>
<dbReference type="PANTHER" id="PTHR22976">
    <property type="entry name" value="BIOTIN SYNTHASE"/>
    <property type="match status" value="1"/>
</dbReference>
<name>A0A9P4UN43_9PEZI</name>
<evidence type="ECO:0000256" key="2">
    <source>
        <dbReference type="ARBA" id="ARBA00004942"/>
    </source>
</evidence>
<evidence type="ECO:0000256" key="7">
    <source>
        <dbReference type="ARBA" id="ARBA00022691"/>
    </source>
</evidence>
<feature type="domain" description="Radical SAM core" evidence="15">
    <location>
        <begin position="97"/>
        <end position="332"/>
    </location>
</feature>
<dbReference type="FunFam" id="3.20.20.70:FF:000011">
    <property type="entry name" value="Biotin synthase"/>
    <property type="match status" value="1"/>
</dbReference>
<protein>
    <recommendedName>
        <fullName evidence="4">biotin synthase</fullName>
        <ecNumber evidence="4">2.8.1.6</ecNumber>
    </recommendedName>
</protein>
<keyword evidence="17" id="KW-1185">Reference proteome</keyword>
<dbReference type="InterPro" id="IPR006638">
    <property type="entry name" value="Elp3/MiaA/NifB-like_rSAM"/>
</dbReference>
<dbReference type="GO" id="GO:0009102">
    <property type="term" value="P:biotin biosynthetic process"/>
    <property type="evidence" value="ECO:0007669"/>
    <property type="project" value="UniProtKB-KW"/>
</dbReference>
<reference evidence="16" key="1">
    <citation type="journal article" date="2020" name="Stud. Mycol.">
        <title>101 Dothideomycetes genomes: a test case for predicting lifestyles and emergence of pathogens.</title>
        <authorList>
            <person name="Haridas S."/>
            <person name="Albert R."/>
            <person name="Binder M."/>
            <person name="Bloem J."/>
            <person name="Labutti K."/>
            <person name="Salamov A."/>
            <person name="Andreopoulos B."/>
            <person name="Baker S."/>
            <person name="Barry K."/>
            <person name="Bills G."/>
            <person name="Bluhm B."/>
            <person name="Cannon C."/>
            <person name="Castanera R."/>
            <person name="Culley D."/>
            <person name="Daum C."/>
            <person name="Ezra D."/>
            <person name="Gonzalez J."/>
            <person name="Henrissat B."/>
            <person name="Kuo A."/>
            <person name="Liang C."/>
            <person name="Lipzen A."/>
            <person name="Lutzoni F."/>
            <person name="Magnuson J."/>
            <person name="Mondo S."/>
            <person name="Nolan M."/>
            <person name="Ohm R."/>
            <person name="Pangilinan J."/>
            <person name="Park H.-J."/>
            <person name="Ramirez L."/>
            <person name="Alfaro M."/>
            <person name="Sun H."/>
            <person name="Tritt A."/>
            <person name="Yoshinaga Y."/>
            <person name="Zwiers L.-H."/>
            <person name="Turgeon B."/>
            <person name="Goodwin S."/>
            <person name="Spatafora J."/>
            <person name="Crous P."/>
            <person name="Grigoriev I."/>
        </authorList>
    </citation>
    <scope>NUCLEOTIDE SEQUENCE</scope>
    <source>
        <strain evidence="16">CBS 116435</strain>
    </source>
</reference>
<dbReference type="EC" id="2.8.1.6" evidence="4"/>
<keyword evidence="6" id="KW-0808">Transferase</keyword>
<dbReference type="OrthoDB" id="2414104at2759"/>
<evidence type="ECO:0000256" key="12">
    <source>
        <dbReference type="ARBA" id="ARBA00023014"/>
    </source>
</evidence>
<evidence type="ECO:0000256" key="8">
    <source>
        <dbReference type="ARBA" id="ARBA00022714"/>
    </source>
</evidence>
<dbReference type="SFLD" id="SFLDS00029">
    <property type="entry name" value="Radical_SAM"/>
    <property type="match status" value="1"/>
</dbReference>
<dbReference type="GO" id="GO:0046872">
    <property type="term" value="F:metal ion binding"/>
    <property type="evidence" value="ECO:0007669"/>
    <property type="project" value="UniProtKB-KW"/>
</dbReference>
<dbReference type="GO" id="GO:0004076">
    <property type="term" value="F:biotin synthase activity"/>
    <property type="evidence" value="ECO:0007669"/>
    <property type="project" value="UniProtKB-EC"/>
</dbReference>
<dbReference type="Proteomes" id="UP000799441">
    <property type="component" value="Unassembled WGS sequence"/>
</dbReference>
<dbReference type="Pfam" id="PF06968">
    <property type="entry name" value="BATS"/>
    <property type="match status" value="1"/>
</dbReference>
<keyword evidence="12" id="KW-0411">Iron-sulfur</keyword>
<keyword evidence="11" id="KW-0408">Iron</keyword>
<keyword evidence="10" id="KW-0093">Biotin biosynthesis</keyword>
<organism evidence="16 17">
    <name type="scientific">Polychaeton citri CBS 116435</name>
    <dbReference type="NCBI Taxonomy" id="1314669"/>
    <lineage>
        <taxon>Eukaryota</taxon>
        <taxon>Fungi</taxon>
        <taxon>Dikarya</taxon>
        <taxon>Ascomycota</taxon>
        <taxon>Pezizomycotina</taxon>
        <taxon>Dothideomycetes</taxon>
        <taxon>Dothideomycetidae</taxon>
        <taxon>Capnodiales</taxon>
        <taxon>Capnodiaceae</taxon>
        <taxon>Polychaeton</taxon>
    </lineage>
</organism>
<dbReference type="SFLD" id="SFLDF00272">
    <property type="entry name" value="biotin_synthase"/>
    <property type="match status" value="1"/>
</dbReference>
<keyword evidence="8" id="KW-0001">2Fe-2S</keyword>
<dbReference type="SUPFAM" id="SSF102114">
    <property type="entry name" value="Radical SAM enzymes"/>
    <property type="match status" value="1"/>
</dbReference>
<gene>
    <name evidence="16" type="ORF">K431DRAFT_314110</name>
</gene>
<dbReference type="PANTHER" id="PTHR22976:SF2">
    <property type="entry name" value="BIOTIN SYNTHASE, MITOCHONDRIAL"/>
    <property type="match status" value="1"/>
</dbReference>
<evidence type="ECO:0000256" key="9">
    <source>
        <dbReference type="ARBA" id="ARBA00022723"/>
    </source>
</evidence>
<keyword evidence="13" id="KW-0496">Mitochondrion</keyword>
<dbReference type="AlphaFoldDB" id="A0A9P4UN43"/>
<sequence>MSLTFVYRRAGSRSAWQTAARSFSTVVDDATRPIAPAQAPPPPVATAVASSSGNALQAAVEAKAPRYDWTKDEIREIYNTPLMELAFQSGTIHRRFHTPSAVQMCTLYNIKTGGCSEDCSYCAQSSRYSTGLKATKMSPVDSVLEAAKIARDNGSTRFCMGAAWRDMRGRKAGLKNVRAMVQGVHELGMESCVTLGMIDDAQAKELKEAGLTAYNHNVDTSREHYPSVITTRTYDERLQTLAHVRDAGINVCSGGILGLGEKPEDHVGLIYTVSTLPSHPESFPVNALVPIKGTPLGDDPSRKRIEFDAILRTIATARLVMPATIIRIAAGRTTMSEAEQILCFSAGANAVFTGEKMLTTKAVGWDEDKQMFERYGLVPMAPYERGGYKGRETSWKTLKAAVFEEGAQQSQTVSATA</sequence>
<evidence type="ECO:0000256" key="1">
    <source>
        <dbReference type="ARBA" id="ARBA00001966"/>
    </source>
</evidence>
<keyword evidence="5" id="KW-0004">4Fe-4S</keyword>
<dbReference type="InterPro" id="IPR013785">
    <property type="entry name" value="Aldolase_TIM"/>
</dbReference>
<dbReference type="InterPro" id="IPR024177">
    <property type="entry name" value="Biotin_synthase"/>
</dbReference>
<dbReference type="PROSITE" id="PS51918">
    <property type="entry name" value="RADICAL_SAM"/>
    <property type="match status" value="1"/>
</dbReference>
<dbReference type="GO" id="GO:0005739">
    <property type="term" value="C:mitochondrion"/>
    <property type="evidence" value="ECO:0007669"/>
    <property type="project" value="TreeGrafter"/>
</dbReference>
<evidence type="ECO:0000313" key="17">
    <source>
        <dbReference type="Proteomes" id="UP000799441"/>
    </source>
</evidence>
<comment type="cofactor">
    <cofactor evidence="1">
        <name>[4Fe-4S] cluster</name>
        <dbReference type="ChEBI" id="CHEBI:49883"/>
    </cofactor>
</comment>
<comment type="caution">
    <text evidence="16">The sequence shown here is derived from an EMBL/GenBank/DDBJ whole genome shotgun (WGS) entry which is preliminary data.</text>
</comment>
<dbReference type="SFLD" id="SFLDG01278">
    <property type="entry name" value="biotin_synthase_like"/>
    <property type="match status" value="1"/>
</dbReference>
<keyword evidence="7" id="KW-0949">S-adenosyl-L-methionine</keyword>
<comment type="cofactor">
    <cofactor evidence="14">
        <name>[2Fe-2S] cluster</name>
        <dbReference type="ChEBI" id="CHEBI:190135"/>
    </cofactor>
</comment>
<dbReference type="InterPro" id="IPR058240">
    <property type="entry name" value="rSAM_sf"/>
</dbReference>
<dbReference type="EMBL" id="MU003811">
    <property type="protein sequence ID" value="KAF2719413.1"/>
    <property type="molecule type" value="Genomic_DNA"/>
</dbReference>
<evidence type="ECO:0000256" key="6">
    <source>
        <dbReference type="ARBA" id="ARBA00022679"/>
    </source>
</evidence>
<dbReference type="Pfam" id="PF04055">
    <property type="entry name" value="Radical_SAM"/>
    <property type="match status" value="1"/>
</dbReference>
<evidence type="ECO:0000256" key="4">
    <source>
        <dbReference type="ARBA" id="ARBA00012236"/>
    </source>
</evidence>
<proteinExistence type="inferred from homology"/>
<dbReference type="SMART" id="SM00876">
    <property type="entry name" value="BATS"/>
    <property type="match status" value="1"/>
</dbReference>
<evidence type="ECO:0000256" key="14">
    <source>
        <dbReference type="ARBA" id="ARBA00034078"/>
    </source>
</evidence>
<dbReference type="Gene3D" id="3.20.20.70">
    <property type="entry name" value="Aldolase class I"/>
    <property type="match status" value="1"/>
</dbReference>
<dbReference type="SMART" id="SM00729">
    <property type="entry name" value="Elp3"/>
    <property type="match status" value="1"/>
</dbReference>
<evidence type="ECO:0000256" key="13">
    <source>
        <dbReference type="ARBA" id="ARBA00023128"/>
    </source>
</evidence>
<keyword evidence="9" id="KW-0479">Metal-binding</keyword>
<dbReference type="SFLD" id="SFLDG01060">
    <property type="entry name" value="BATS_domain_containing"/>
    <property type="match status" value="1"/>
</dbReference>
<dbReference type="GO" id="GO:0051537">
    <property type="term" value="F:2 iron, 2 sulfur cluster binding"/>
    <property type="evidence" value="ECO:0007669"/>
    <property type="project" value="UniProtKB-KW"/>
</dbReference>
<comment type="pathway">
    <text evidence="2">Cofactor biosynthesis; biotin biosynthesis; biotin from 7,8-diaminononanoate: step 2/2.</text>
</comment>
<dbReference type="HAMAP" id="MF_01694">
    <property type="entry name" value="BioB"/>
    <property type="match status" value="1"/>
</dbReference>
<dbReference type="InterPro" id="IPR007197">
    <property type="entry name" value="rSAM"/>
</dbReference>
<dbReference type="InterPro" id="IPR010722">
    <property type="entry name" value="BATS_dom"/>
</dbReference>
<dbReference type="GO" id="GO:0051539">
    <property type="term" value="F:4 iron, 4 sulfur cluster binding"/>
    <property type="evidence" value="ECO:0007669"/>
    <property type="project" value="UniProtKB-KW"/>
</dbReference>
<dbReference type="CDD" id="cd01335">
    <property type="entry name" value="Radical_SAM"/>
    <property type="match status" value="1"/>
</dbReference>
<evidence type="ECO:0000256" key="5">
    <source>
        <dbReference type="ARBA" id="ARBA00022485"/>
    </source>
</evidence>
<evidence type="ECO:0000256" key="10">
    <source>
        <dbReference type="ARBA" id="ARBA00022756"/>
    </source>
</evidence>
<evidence type="ECO:0000259" key="15">
    <source>
        <dbReference type="PROSITE" id="PS51918"/>
    </source>
</evidence>
<comment type="similarity">
    <text evidence="3">Belongs to the radical SAM superfamily. Biotin synthase family.</text>
</comment>
<evidence type="ECO:0000256" key="3">
    <source>
        <dbReference type="ARBA" id="ARBA00010765"/>
    </source>
</evidence>
<accession>A0A9P4UN43</accession>
<evidence type="ECO:0000256" key="11">
    <source>
        <dbReference type="ARBA" id="ARBA00023004"/>
    </source>
</evidence>
<dbReference type="InterPro" id="IPR002684">
    <property type="entry name" value="Biotin_synth/BioAB"/>
</dbReference>